<dbReference type="InterPro" id="IPR002401">
    <property type="entry name" value="Cyt_P450_E_grp-I"/>
</dbReference>
<reference evidence="9 10" key="1">
    <citation type="submission" date="2022-10" db="EMBL/GenBank/DDBJ databases">
        <title>WGS assembly of Paspalum vaginatum 540-79.</title>
        <authorList>
            <person name="Sun G."/>
            <person name="Wase N."/>
            <person name="Shu S."/>
            <person name="Jenkins J."/>
            <person name="Zhou B."/>
            <person name="Torres-Rodriguez J."/>
            <person name="Chen C."/>
            <person name="Sandor L."/>
            <person name="Plott C."/>
            <person name="Yoshinga Y."/>
            <person name="Daum C."/>
            <person name="Qi P."/>
            <person name="Barry K."/>
            <person name="Lipzen A."/>
            <person name="Berry L."/>
            <person name="Pedersen C."/>
            <person name="Gottilla T."/>
            <person name="Foltz A."/>
            <person name="Yu H."/>
            <person name="O'Malley R."/>
            <person name="Zhang C."/>
            <person name="Devos K."/>
            <person name="Sigmon B."/>
            <person name="Yu B."/>
            <person name="Obata T."/>
            <person name="Schmutz J."/>
            <person name="Schnable J."/>
        </authorList>
    </citation>
    <scope>NUCLEOTIDE SEQUENCE [LARGE SCALE GENOMIC DNA]</scope>
    <source>
        <strain evidence="10">cv. 540-79</strain>
    </source>
</reference>
<sequence>MEVVSPWRLLVLSLSLATVVLSLFLLFGLRRGRGSRRQLPPGPPPVLLLPKLLAVLLYDGAGTLGLIRDLHLRYGPIISVRLIFRTFIFVADRGIAHRMLIQSGATFADRPPTFEPRRLFTSGETTFSPYGHYWRAVRRNLTAGELSHARVRTLAPAEAEAVVVLRPLLRRAMLELLVYRCFGAAAPYAHSIATSIFPILDFLPAVTRRLFRRRWAACVAVRRRQEELFLPLIHAAAAAATAPCYARSLLAVRVPEEGNRPLTDAEMTSLCSEFLNAAGDTTGTLIEWIMAELVRHHDIQASVYAEVKAACCPELLINKDGGDRLQPPPAIQTSSSYSYLKAVVLEGLRLHPPTHLLIPHGVQSDDAEVDGYTVPKDAELNFMTAEIGRDIKVWTRPLEFCPERFLEGGEGYGVDVKGIKEIKMMPFGVGRRMCPGYSLAMRIAEYFVARLVMDLQWWRPPPPPGAEVDMAEVFDFTTVMKHPLRARIIPRN</sequence>
<dbReference type="PRINTS" id="PR00385">
    <property type="entry name" value="P450"/>
</dbReference>
<keyword evidence="6 7" id="KW-0349">Heme</keyword>
<keyword evidence="5 8" id="KW-0472">Membrane</keyword>
<keyword evidence="7" id="KW-0503">Monooxygenase</keyword>
<proteinExistence type="inferred from homology"/>
<evidence type="ECO:0008006" key="11">
    <source>
        <dbReference type="Google" id="ProtNLM"/>
    </source>
</evidence>
<dbReference type="PROSITE" id="PS00086">
    <property type="entry name" value="CYTOCHROME_P450"/>
    <property type="match status" value="1"/>
</dbReference>
<evidence type="ECO:0000256" key="4">
    <source>
        <dbReference type="ARBA" id="ARBA00022989"/>
    </source>
</evidence>
<dbReference type="GO" id="GO:0020037">
    <property type="term" value="F:heme binding"/>
    <property type="evidence" value="ECO:0007669"/>
    <property type="project" value="InterPro"/>
</dbReference>
<dbReference type="EMBL" id="MU629852">
    <property type="protein sequence ID" value="KAJ1254921.1"/>
    <property type="molecule type" value="Genomic_DNA"/>
</dbReference>
<feature type="binding site" description="axial binding residue" evidence="6">
    <location>
        <position position="434"/>
    </location>
    <ligand>
        <name>heme</name>
        <dbReference type="ChEBI" id="CHEBI:30413"/>
    </ligand>
    <ligandPart>
        <name>Fe</name>
        <dbReference type="ChEBI" id="CHEBI:18248"/>
    </ligandPart>
</feature>
<gene>
    <name evidence="9" type="ORF">BS78_K306500</name>
</gene>
<keyword evidence="7" id="KW-0560">Oxidoreductase</keyword>
<dbReference type="SUPFAM" id="SSF48264">
    <property type="entry name" value="Cytochrome P450"/>
    <property type="match status" value="1"/>
</dbReference>
<dbReference type="InterPro" id="IPR001128">
    <property type="entry name" value="Cyt_P450"/>
</dbReference>
<comment type="caution">
    <text evidence="9">The sequence shown here is derived from an EMBL/GenBank/DDBJ whole genome shotgun (WGS) entry which is preliminary data.</text>
</comment>
<dbReference type="PRINTS" id="PR00463">
    <property type="entry name" value="EP450I"/>
</dbReference>
<dbReference type="InterPro" id="IPR036396">
    <property type="entry name" value="Cyt_P450_sf"/>
</dbReference>
<dbReference type="GO" id="GO:0016709">
    <property type="term" value="F:oxidoreductase activity, acting on paired donors, with incorporation or reduction of molecular oxygen, NAD(P)H as one donor, and incorporation of one atom of oxygen"/>
    <property type="evidence" value="ECO:0007669"/>
    <property type="project" value="TreeGrafter"/>
</dbReference>
<evidence type="ECO:0000256" key="7">
    <source>
        <dbReference type="RuleBase" id="RU000461"/>
    </source>
</evidence>
<dbReference type="PANTHER" id="PTHR24298">
    <property type="entry name" value="FLAVONOID 3'-MONOOXYGENASE-RELATED"/>
    <property type="match status" value="1"/>
</dbReference>
<keyword evidence="3 6" id="KW-0479">Metal-binding</keyword>
<evidence type="ECO:0000313" key="9">
    <source>
        <dbReference type="EMBL" id="KAJ1254921.1"/>
    </source>
</evidence>
<comment type="cofactor">
    <cofactor evidence="6">
        <name>heme</name>
        <dbReference type="ChEBI" id="CHEBI:30413"/>
    </cofactor>
</comment>
<feature type="transmembrane region" description="Helical" evidence="8">
    <location>
        <begin position="6"/>
        <end position="27"/>
    </location>
</feature>
<protein>
    <recommendedName>
        <fullName evidence="11">Cytochrome P450</fullName>
    </recommendedName>
</protein>
<evidence type="ECO:0000256" key="8">
    <source>
        <dbReference type="SAM" id="Phobius"/>
    </source>
</evidence>
<dbReference type="GO" id="GO:0016020">
    <property type="term" value="C:membrane"/>
    <property type="evidence" value="ECO:0007669"/>
    <property type="project" value="UniProtKB-SubCell"/>
</dbReference>
<accession>A0A9W8CEN5</accession>
<evidence type="ECO:0000256" key="1">
    <source>
        <dbReference type="ARBA" id="ARBA00004167"/>
    </source>
</evidence>
<evidence type="ECO:0000256" key="2">
    <source>
        <dbReference type="ARBA" id="ARBA00022692"/>
    </source>
</evidence>
<evidence type="ECO:0000256" key="6">
    <source>
        <dbReference type="PIRSR" id="PIRSR602401-1"/>
    </source>
</evidence>
<dbReference type="GO" id="GO:0005506">
    <property type="term" value="F:iron ion binding"/>
    <property type="evidence" value="ECO:0007669"/>
    <property type="project" value="InterPro"/>
</dbReference>
<organism evidence="9 10">
    <name type="scientific">Paspalum vaginatum</name>
    <name type="common">seashore paspalum</name>
    <dbReference type="NCBI Taxonomy" id="158149"/>
    <lineage>
        <taxon>Eukaryota</taxon>
        <taxon>Viridiplantae</taxon>
        <taxon>Streptophyta</taxon>
        <taxon>Embryophyta</taxon>
        <taxon>Tracheophyta</taxon>
        <taxon>Spermatophyta</taxon>
        <taxon>Magnoliopsida</taxon>
        <taxon>Liliopsida</taxon>
        <taxon>Poales</taxon>
        <taxon>Poaceae</taxon>
        <taxon>PACMAD clade</taxon>
        <taxon>Panicoideae</taxon>
        <taxon>Andropogonodae</taxon>
        <taxon>Paspaleae</taxon>
        <taxon>Paspalinae</taxon>
        <taxon>Paspalum</taxon>
    </lineage>
</organism>
<dbReference type="Gene3D" id="1.10.630.10">
    <property type="entry name" value="Cytochrome P450"/>
    <property type="match status" value="1"/>
</dbReference>
<evidence type="ECO:0000256" key="5">
    <source>
        <dbReference type="ARBA" id="ARBA00023136"/>
    </source>
</evidence>
<dbReference type="Pfam" id="PF00067">
    <property type="entry name" value="p450"/>
    <property type="match status" value="2"/>
</dbReference>
<keyword evidence="2 8" id="KW-0812">Transmembrane</keyword>
<dbReference type="AlphaFoldDB" id="A0A9W8CEN5"/>
<keyword evidence="6 7" id="KW-0408">Iron</keyword>
<comment type="subcellular location">
    <subcellularLocation>
        <location evidence="1">Membrane</location>
        <topology evidence="1">Single-pass membrane protein</topology>
    </subcellularLocation>
</comment>
<dbReference type="PANTHER" id="PTHR24298:SF892">
    <property type="entry name" value="CYTOCHROME P450 89A2"/>
    <property type="match status" value="1"/>
</dbReference>
<evidence type="ECO:0000313" key="10">
    <source>
        <dbReference type="Proteomes" id="UP001164776"/>
    </source>
</evidence>
<dbReference type="InterPro" id="IPR051103">
    <property type="entry name" value="Plant_metabolite_P450s"/>
</dbReference>
<dbReference type="CDD" id="cd11075">
    <property type="entry name" value="CYP77_89"/>
    <property type="match status" value="1"/>
</dbReference>
<dbReference type="OrthoDB" id="2789670at2759"/>
<dbReference type="Proteomes" id="UP001164776">
    <property type="component" value="Unassembled WGS sequence"/>
</dbReference>
<comment type="similarity">
    <text evidence="7">Belongs to the cytochrome P450 family.</text>
</comment>
<name>A0A9W8CEN5_9POAL</name>
<dbReference type="InterPro" id="IPR017972">
    <property type="entry name" value="Cyt_P450_CS"/>
</dbReference>
<keyword evidence="4 8" id="KW-1133">Transmembrane helix</keyword>
<keyword evidence="10" id="KW-1185">Reference proteome</keyword>
<evidence type="ECO:0000256" key="3">
    <source>
        <dbReference type="ARBA" id="ARBA00022723"/>
    </source>
</evidence>